<dbReference type="STRING" id="525898.Sdel_0591"/>
<dbReference type="SUPFAM" id="SSF47781">
    <property type="entry name" value="RuvA domain 2-like"/>
    <property type="match status" value="1"/>
</dbReference>
<dbReference type="InterPro" id="IPR010994">
    <property type="entry name" value="RuvA_2-like"/>
</dbReference>
<name>D1B010_SULD5</name>
<evidence type="ECO:0000259" key="10">
    <source>
        <dbReference type="PROSITE" id="PS50165"/>
    </source>
</evidence>
<dbReference type="GO" id="GO:0003677">
    <property type="term" value="F:DNA binding"/>
    <property type="evidence" value="ECO:0007669"/>
    <property type="project" value="UniProtKB-UniRule"/>
</dbReference>
<dbReference type="EMBL" id="CP001816">
    <property type="protein sequence ID" value="ACZ11627.1"/>
    <property type="molecule type" value="Genomic_DNA"/>
</dbReference>
<keyword evidence="12" id="KW-1185">Reference proteome</keyword>
<dbReference type="PROSITE" id="PS50151">
    <property type="entry name" value="UVR"/>
    <property type="match status" value="1"/>
</dbReference>
<evidence type="ECO:0000256" key="4">
    <source>
        <dbReference type="ARBA" id="ARBA00022881"/>
    </source>
</evidence>
<dbReference type="FunFam" id="3.40.1440.10:FF:000001">
    <property type="entry name" value="UvrABC system protein C"/>
    <property type="match status" value="1"/>
</dbReference>
<evidence type="ECO:0000256" key="2">
    <source>
        <dbReference type="ARBA" id="ARBA00022763"/>
    </source>
</evidence>
<comment type="subunit">
    <text evidence="7">Interacts with UvrB in an incision complex.</text>
</comment>
<evidence type="ECO:0000256" key="5">
    <source>
        <dbReference type="ARBA" id="ARBA00023204"/>
    </source>
</evidence>
<sequence>MLAQKIKNAPKSAGIYQYFNASGALLYVGKAKNLHNRVKSYFRFSEQLSASPTLSARITKMIHEVENVEYIVVQSEHDALILENSLIKQLKPKYNILLRDDKTYPYIAINLADPFPRFEITRKITNDKNMKYFGPLSGSAKALLEALYLAFPLVQKKGCLKEKKACLFYQIGRCLAPCEAKIETASYAKIVQQALESLSEQKKLLHLLHVKMEEASLKLNFEEAAKLRDLMRSIKESLHVTHVELSTLENYDVFAIEIVEKTAVIMRLFIRAGKIVSTSHSFLHHVHGFDKEELYQRALFEFYQPMHQTFAHHILVAESFEEADALAVFLSEKFNQKITISTPQKGEKRHLISLAKENAHLLLLQHITKQHTSITEQLHALFDLTALPKRIEIFDNSHLGGTSPVGAMVVWDEGFLKASYRHYLLHHKDEYAQMREMLERRIADFKKESPPDLWLLDGGKTLRQLALGLLKEARISLDVLAIAKEKIDAKAHRAKGSAHDLVYGKSSALKLAPADKRLQFLQKLRDEAHRFAISFHQKKKRSKDLSMELLSIEGMGQATLKKLVSYFGTFEAIYAATQEELEVTIGKKMGEKLFQSLNK</sequence>
<dbReference type="CDD" id="cd10434">
    <property type="entry name" value="GIY-YIG_UvrC_Cho"/>
    <property type="match status" value="1"/>
</dbReference>
<dbReference type="InterPro" id="IPR001162">
    <property type="entry name" value="UvrC_RNase_H_dom"/>
</dbReference>
<evidence type="ECO:0000256" key="1">
    <source>
        <dbReference type="ARBA" id="ARBA00022490"/>
    </source>
</evidence>
<comment type="function">
    <text evidence="7">The UvrABC repair system catalyzes the recognition and processing of DNA lesions. UvrC both incises the 5' and 3' sides of the lesion. The N-terminal half is responsible for the 3' incision and the C-terminal half is responsible for the 5' incision.</text>
</comment>
<protein>
    <recommendedName>
        <fullName evidence="7">UvrABC system protein C</fullName>
        <shortName evidence="7">Protein UvrC</shortName>
    </recommendedName>
    <alternativeName>
        <fullName evidence="7">Excinuclease ABC subunit C</fullName>
    </alternativeName>
</protein>
<keyword evidence="2 7" id="KW-0227">DNA damage</keyword>
<organism evidence="11 12">
    <name type="scientific">Sulfurospirillum deleyianum (strain ATCC 51133 / DSM 6946 / 5175)</name>
    <dbReference type="NCBI Taxonomy" id="525898"/>
    <lineage>
        <taxon>Bacteria</taxon>
        <taxon>Pseudomonadati</taxon>
        <taxon>Campylobacterota</taxon>
        <taxon>Epsilonproteobacteria</taxon>
        <taxon>Campylobacterales</taxon>
        <taxon>Sulfurospirillaceae</taxon>
        <taxon>Sulfurospirillum</taxon>
    </lineage>
</organism>
<dbReference type="InterPro" id="IPR000305">
    <property type="entry name" value="GIY-YIG_endonuc"/>
</dbReference>
<dbReference type="HAMAP" id="MF_00203">
    <property type="entry name" value="UvrC"/>
    <property type="match status" value="1"/>
</dbReference>
<dbReference type="PANTHER" id="PTHR30562">
    <property type="entry name" value="UVRC/OXIDOREDUCTASE"/>
    <property type="match status" value="1"/>
</dbReference>
<dbReference type="PANTHER" id="PTHR30562:SF1">
    <property type="entry name" value="UVRABC SYSTEM PROTEIN C"/>
    <property type="match status" value="1"/>
</dbReference>
<dbReference type="NCBIfam" id="TIGR00194">
    <property type="entry name" value="uvrC"/>
    <property type="match status" value="1"/>
</dbReference>
<dbReference type="Pfam" id="PF01541">
    <property type="entry name" value="GIY-YIG"/>
    <property type="match status" value="1"/>
</dbReference>
<dbReference type="GO" id="GO:0009432">
    <property type="term" value="P:SOS response"/>
    <property type="evidence" value="ECO:0007669"/>
    <property type="project" value="UniProtKB-UniRule"/>
</dbReference>
<keyword evidence="1 7" id="KW-0963">Cytoplasm</keyword>
<feature type="domain" description="GIY-YIG" evidence="9">
    <location>
        <begin position="11"/>
        <end position="96"/>
    </location>
</feature>
<evidence type="ECO:0000313" key="12">
    <source>
        <dbReference type="Proteomes" id="UP000002222"/>
    </source>
</evidence>
<dbReference type="Pfam" id="PF02151">
    <property type="entry name" value="UVR"/>
    <property type="match status" value="1"/>
</dbReference>
<evidence type="ECO:0000256" key="6">
    <source>
        <dbReference type="ARBA" id="ARBA00023236"/>
    </source>
</evidence>
<dbReference type="InterPro" id="IPR050066">
    <property type="entry name" value="UvrABC_protein_C"/>
</dbReference>
<dbReference type="InterPro" id="IPR047296">
    <property type="entry name" value="GIY-YIG_UvrC_Cho"/>
</dbReference>
<feature type="domain" description="UvrC family homology region profile" evidence="10">
    <location>
        <begin position="253"/>
        <end position="460"/>
    </location>
</feature>
<feature type="domain" description="UVR" evidence="8">
    <location>
        <begin position="202"/>
        <end position="237"/>
    </location>
</feature>
<dbReference type="SUPFAM" id="SSF46600">
    <property type="entry name" value="C-terminal UvrC-binding domain of UvrB"/>
    <property type="match status" value="1"/>
</dbReference>
<evidence type="ECO:0000313" key="11">
    <source>
        <dbReference type="EMBL" id="ACZ11627.1"/>
    </source>
</evidence>
<dbReference type="InterPro" id="IPR035901">
    <property type="entry name" value="GIY-YIG_endonuc_sf"/>
</dbReference>
<dbReference type="InterPro" id="IPR001943">
    <property type="entry name" value="UVR_dom"/>
</dbReference>
<dbReference type="HOGENOM" id="CLU_014841_3_2_7"/>
<dbReference type="InterPro" id="IPR004791">
    <property type="entry name" value="UvrC"/>
</dbReference>
<dbReference type="AlphaFoldDB" id="D1B010"/>
<dbReference type="GO" id="GO:0009381">
    <property type="term" value="F:excinuclease ABC activity"/>
    <property type="evidence" value="ECO:0007669"/>
    <property type="project" value="UniProtKB-UniRule"/>
</dbReference>
<proteinExistence type="inferred from homology"/>
<dbReference type="Gene3D" id="3.40.1440.10">
    <property type="entry name" value="GIY-YIG endonuclease"/>
    <property type="match status" value="1"/>
</dbReference>
<comment type="similarity">
    <text evidence="7">Belongs to the UvrC family.</text>
</comment>
<dbReference type="SUPFAM" id="SSF82771">
    <property type="entry name" value="GIY-YIG endonuclease"/>
    <property type="match status" value="1"/>
</dbReference>
<dbReference type="Pfam" id="PF14520">
    <property type="entry name" value="HHH_5"/>
    <property type="match status" value="1"/>
</dbReference>
<dbReference type="Gene3D" id="1.10.150.20">
    <property type="entry name" value="5' to 3' exonuclease, C-terminal subdomain"/>
    <property type="match status" value="1"/>
</dbReference>
<comment type="subcellular location">
    <subcellularLocation>
        <location evidence="7">Cytoplasm</location>
    </subcellularLocation>
</comment>
<reference evidence="11 12" key="2">
    <citation type="journal article" date="2010" name="Stand. Genomic Sci.">
        <title>Complete genome sequence of Sulfurospirillum deleyianum type strain (5175).</title>
        <authorList>
            <person name="Sikorski J."/>
            <person name="Lapidus A."/>
            <person name="Copeland A."/>
            <person name="Glavina Del Rio T."/>
            <person name="Nolan M."/>
            <person name="Lucas S."/>
            <person name="Chen F."/>
            <person name="Tice H."/>
            <person name="Cheng J.F."/>
            <person name="Saunders E."/>
            <person name="Bruce D."/>
            <person name="Goodwin L."/>
            <person name="Pitluck S."/>
            <person name="Ovchinnikova G."/>
            <person name="Pati A."/>
            <person name="Ivanova N."/>
            <person name="Mavromatis K."/>
            <person name="Chen A."/>
            <person name="Palaniappan K."/>
            <person name="Chain P."/>
            <person name="Land M."/>
            <person name="Hauser L."/>
            <person name="Chang Y.J."/>
            <person name="Jeffries C.D."/>
            <person name="Brettin T."/>
            <person name="Detter J.C."/>
            <person name="Han C."/>
            <person name="Rohde M."/>
            <person name="Lang E."/>
            <person name="Spring S."/>
            <person name="Goker M."/>
            <person name="Bristow J."/>
            <person name="Eisen J.A."/>
            <person name="Markowitz V."/>
            <person name="Hugenholtz P."/>
            <person name="Kyrpides N.C."/>
            <person name="Klenk H.P."/>
        </authorList>
    </citation>
    <scope>NUCLEOTIDE SEQUENCE [LARGE SCALE GENOMIC DNA]</scope>
    <source>
        <strain evidence="12">ATCC 51133 / DSM 6946 / 5175</strain>
    </source>
</reference>
<evidence type="ECO:0000259" key="9">
    <source>
        <dbReference type="PROSITE" id="PS50164"/>
    </source>
</evidence>
<evidence type="ECO:0000259" key="8">
    <source>
        <dbReference type="PROSITE" id="PS50151"/>
    </source>
</evidence>
<dbReference type="Pfam" id="PF22920">
    <property type="entry name" value="UvrC_RNaseH"/>
    <property type="match status" value="1"/>
</dbReference>
<gene>
    <name evidence="7" type="primary">uvrC</name>
    <name evidence="11" type="ordered locus">Sdel_0591</name>
</gene>
<keyword evidence="5 7" id="KW-0234">DNA repair</keyword>
<dbReference type="Proteomes" id="UP000002222">
    <property type="component" value="Chromosome"/>
</dbReference>
<dbReference type="KEGG" id="sdl:Sdel_0591"/>
<dbReference type="PROSITE" id="PS50164">
    <property type="entry name" value="GIY_YIG"/>
    <property type="match status" value="1"/>
</dbReference>
<keyword evidence="4 7" id="KW-0267">Excision nuclease</keyword>
<keyword evidence="6 7" id="KW-0742">SOS response</keyword>
<dbReference type="GO" id="GO:0009380">
    <property type="term" value="C:excinuclease repair complex"/>
    <property type="evidence" value="ECO:0007669"/>
    <property type="project" value="InterPro"/>
</dbReference>
<keyword evidence="3 7" id="KW-0228">DNA excision</keyword>
<dbReference type="Gene3D" id="3.30.420.340">
    <property type="entry name" value="UvrC, RNAse H endonuclease domain"/>
    <property type="match status" value="1"/>
</dbReference>
<reference evidence="12" key="1">
    <citation type="submission" date="2009-11" db="EMBL/GenBank/DDBJ databases">
        <title>The complete genome of Sulfurospirillum deleyianum DSM 6946.</title>
        <authorList>
            <consortium name="US DOE Joint Genome Institute (JGI-PGF)"/>
            <person name="Lucas S."/>
            <person name="Copeland A."/>
            <person name="Lapidus A."/>
            <person name="Glavina del Rio T."/>
            <person name="Dalin E."/>
            <person name="Tice H."/>
            <person name="Bruce D."/>
            <person name="Goodwin L."/>
            <person name="Pitluck S."/>
            <person name="Kyrpides N."/>
            <person name="Mavromatis K."/>
            <person name="Ivanova N."/>
            <person name="Ovchinnikova G."/>
            <person name="Munk A.C."/>
            <person name="Lu M."/>
            <person name="Brettin T."/>
            <person name="Detter J.C."/>
            <person name="Han C."/>
            <person name="Tapia R."/>
            <person name="Larimer F."/>
            <person name="Land M."/>
            <person name="Hauser L."/>
            <person name="Markowitz V."/>
            <person name="Cheng J.F."/>
            <person name="Hugenholtz P."/>
            <person name="Woyke T."/>
            <person name="Wu D."/>
            <person name="Aumann P."/>
            <person name="Schneider S."/>
            <person name="Lang E."/>
            <person name="Spring S."/>
            <person name="Klenk H.P."/>
            <person name="Eisen J.A."/>
        </authorList>
    </citation>
    <scope>NUCLEOTIDE SEQUENCE [LARGE SCALE GENOMIC DNA]</scope>
    <source>
        <strain evidence="12">ATCC 51133 / DSM 6946 / 5175</strain>
    </source>
</reference>
<accession>D1B010</accession>
<evidence type="ECO:0000256" key="7">
    <source>
        <dbReference type="HAMAP-Rule" id="MF_00203"/>
    </source>
</evidence>
<evidence type="ECO:0000256" key="3">
    <source>
        <dbReference type="ARBA" id="ARBA00022769"/>
    </source>
</evidence>
<dbReference type="Pfam" id="PF08459">
    <property type="entry name" value="UvrC_RNaseH_dom"/>
    <property type="match status" value="1"/>
</dbReference>
<dbReference type="InterPro" id="IPR036876">
    <property type="entry name" value="UVR_dom_sf"/>
</dbReference>
<dbReference type="InterPro" id="IPR038476">
    <property type="entry name" value="UvrC_RNase_H_dom_sf"/>
</dbReference>
<dbReference type="SMART" id="SM00465">
    <property type="entry name" value="GIYc"/>
    <property type="match status" value="1"/>
</dbReference>
<dbReference type="Gene3D" id="4.10.860.10">
    <property type="entry name" value="UVR domain"/>
    <property type="match status" value="1"/>
</dbReference>
<dbReference type="GO" id="GO:0005737">
    <property type="term" value="C:cytoplasm"/>
    <property type="evidence" value="ECO:0007669"/>
    <property type="project" value="UniProtKB-SubCell"/>
</dbReference>
<dbReference type="GO" id="GO:0006289">
    <property type="term" value="P:nucleotide-excision repair"/>
    <property type="evidence" value="ECO:0007669"/>
    <property type="project" value="UniProtKB-UniRule"/>
</dbReference>
<dbReference type="eggNOG" id="COG0322">
    <property type="taxonomic scope" value="Bacteria"/>
</dbReference>
<dbReference type="PROSITE" id="PS50165">
    <property type="entry name" value="UVRC"/>
    <property type="match status" value="1"/>
</dbReference>